<evidence type="ECO:0000256" key="9">
    <source>
        <dbReference type="ARBA" id="ARBA00022777"/>
    </source>
</evidence>
<evidence type="ECO:0000256" key="13">
    <source>
        <dbReference type="ARBA" id="ARBA00023136"/>
    </source>
</evidence>
<keyword evidence="6" id="KW-0808">Transferase</keyword>
<dbReference type="GO" id="GO:0005886">
    <property type="term" value="C:plasma membrane"/>
    <property type="evidence" value="ECO:0007669"/>
    <property type="project" value="UniProtKB-SubCell"/>
</dbReference>
<dbReference type="NCBIfam" id="NF040691">
    <property type="entry name" value="MtrAB_MtrB"/>
    <property type="match status" value="1"/>
</dbReference>
<dbReference type="SMART" id="SM00387">
    <property type="entry name" value="HATPase_c"/>
    <property type="match status" value="1"/>
</dbReference>
<keyword evidence="12" id="KW-0902">Two-component regulatory system</keyword>
<evidence type="ECO:0000256" key="10">
    <source>
        <dbReference type="ARBA" id="ARBA00022840"/>
    </source>
</evidence>
<dbReference type="InterPro" id="IPR003594">
    <property type="entry name" value="HATPase_dom"/>
</dbReference>
<proteinExistence type="predicted"/>
<feature type="region of interest" description="Disordered" evidence="15">
    <location>
        <begin position="582"/>
        <end position="606"/>
    </location>
</feature>
<keyword evidence="10" id="KW-0067">ATP-binding</keyword>
<protein>
    <recommendedName>
        <fullName evidence="14">Sensor histidine kinase MtrB</fullName>
        <ecNumber evidence="3">2.7.13.3</ecNumber>
    </recommendedName>
</protein>
<evidence type="ECO:0000256" key="6">
    <source>
        <dbReference type="ARBA" id="ARBA00022679"/>
    </source>
</evidence>
<dbReference type="Pfam" id="PF00512">
    <property type="entry name" value="HisKA"/>
    <property type="match status" value="1"/>
</dbReference>
<evidence type="ECO:0000313" key="19">
    <source>
        <dbReference type="EMBL" id="PMQ20550.1"/>
    </source>
</evidence>
<dbReference type="InterPro" id="IPR036097">
    <property type="entry name" value="HisK_dim/P_sf"/>
</dbReference>
<dbReference type="CDD" id="cd06225">
    <property type="entry name" value="HAMP"/>
    <property type="match status" value="1"/>
</dbReference>
<dbReference type="SUPFAM" id="SSF158472">
    <property type="entry name" value="HAMP domain-like"/>
    <property type="match status" value="1"/>
</dbReference>
<evidence type="ECO:0000256" key="5">
    <source>
        <dbReference type="ARBA" id="ARBA00022553"/>
    </source>
</evidence>
<dbReference type="Proteomes" id="UP000235739">
    <property type="component" value="Unassembled WGS sequence"/>
</dbReference>
<evidence type="ECO:0000256" key="15">
    <source>
        <dbReference type="SAM" id="MobiDB-lite"/>
    </source>
</evidence>
<keyword evidence="8" id="KW-0547">Nucleotide-binding</keyword>
<dbReference type="SUPFAM" id="SSF55874">
    <property type="entry name" value="ATPase domain of HSP90 chaperone/DNA topoisomerase II/histidine kinase"/>
    <property type="match status" value="1"/>
</dbReference>
<evidence type="ECO:0000259" key="17">
    <source>
        <dbReference type="PROSITE" id="PS50109"/>
    </source>
</evidence>
<dbReference type="FunFam" id="1.10.287.130:FF:000010">
    <property type="entry name" value="Two-component sensor histidine kinase"/>
    <property type="match status" value="1"/>
</dbReference>
<evidence type="ECO:0000256" key="8">
    <source>
        <dbReference type="ARBA" id="ARBA00022741"/>
    </source>
</evidence>
<dbReference type="GO" id="GO:0005524">
    <property type="term" value="F:ATP binding"/>
    <property type="evidence" value="ECO:0007669"/>
    <property type="project" value="UniProtKB-KW"/>
</dbReference>
<evidence type="ECO:0000256" key="11">
    <source>
        <dbReference type="ARBA" id="ARBA00022989"/>
    </source>
</evidence>
<evidence type="ECO:0000256" key="12">
    <source>
        <dbReference type="ARBA" id="ARBA00023012"/>
    </source>
</evidence>
<keyword evidence="4" id="KW-1003">Cell membrane</keyword>
<sequence length="606" mass="66062">MSPHTSTGAELVPVDVHAHPQAKSARWSKIEQWIKHPWSTGRLRWQRHLLFRTVISTLLFTALALVAAGAFLSNQISSTLFDERVNQISKESERGLSQARSILESASTTDRASTQALVNSTLSALEGDGATVVRDFVLMPIAGDQSLYVGPMASGSLTTRAIPADLSERVAGDQGIYWRSIELGAEDATQPGLIVGTKVLIPPGREYGLYLVYDLSSVQDTLEFINRAMAFTGLILLVVVGFVAWSVARTVVRPVADAAYVSERIASGDLDRRMKVAGKDEVARLGSAFNHMAHSLQEQITALNHLSAMQQRFVSDVSHELRTPLTTVRMAAEVIHDARENFDPLTARSAELMYNQIDRFQHLLNDLLEVSRFDAGVAVLDRESTDLNVIARKVIDIATPVADEYGSMIRLNAPSDGCVAEVDPRRVERVIRNLVLNAVEHGESKPIDITIGSNQNAVAITVRDYGIGMSEEACRHVFDRFWRADPARARTTGGSGLGLSISMEDTRLHDGRLEAWGKPGVGSVFRLTLPRSEEQEIVSSPLPLDPSVPESLASVVLGDSFPLTGEVPKIGYTPLILDLDLDEASPDDDVTDPSLGSGERKKEGES</sequence>
<dbReference type="InterPro" id="IPR003661">
    <property type="entry name" value="HisK_dim/P_dom"/>
</dbReference>
<dbReference type="Gene3D" id="1.10.287.130">
    <property type="match status" value="1"/>
</dbReference>
<dbReference type="InterPro" id="IPR005467">
    <property type="entry name" value="His_kinase_dom"/>
</dbReference>
<dbReference type="Pfam" id="PF02518">
    <property type="entry name" value="HATPase_c"/>
    <property type="match status" value="1"/>
</dbReference>
<feature type="transmembrane region" description="Helical" evidence="16">
    <location>
        <begin position="49"/>
        <end position="72"/>
    </location>
</feature>
<dbReference type="AlphaFoldDB" id="A0A2N7S340"/>
<feature type="domain" description="HAMP" evidence="18">
    <location>
        <begin position="249"/>
        <end position="301"/>
    </location>
</feature>
<organism evidence="19 20">
    <name type="scientific">Glutamicibacter arilaitensis</name>
    <dbReference type="NCBI Taxonomy" id="256701"/>
    <lineage>
        <taxon>Bacteria</taxon>
        <taxon>Bacillati</taxon>
        <taxon>Actinomycetota</taxon>
        <taxon>Actinomycetes</taxon>
        <taxon>Micrococcales</taxon>
        <taxon>Micrococcaceae</taxon>
        <taxon>Glutamicibacter</taxon>
    </lineage>
</organism>
<dbReference type="PROSITE" id="PS50109">
    <property type="entry name" value="HIS_KIN"/>
    <property type="match status" value="1"/>
</dbReference>
<dbReference type="InterPro" id="IPR004358">
    <property type="entry name" value="Sig_transdc_His_kin-like_C"/>
</dbReference>
<dbReference type="RefSeq" id="WP_102597442.1">
    <property type="nucleotide sequence ID" value="NZ_JBQEEN010000002.1"/>
</dbReference>
<dbReference type="Pfam" id="PF00672">
    <property type="entry name" value="HAMP"/>
    <property type="match status" value="1"/>
</dbReference>
<evidence type="ECO:0000256" key="1">
    <source>
        <dbReference type="ARBA" id="ARBA00000085"/>
    </source>
</evidence>
<comment type="subcellular location">
    <subcellularLocation>
        <location evidence="2">Cell membrane</location>
        <topology evidence="2">Multi-pass membrane protein</topology>
    </subcellularLocation>
</comment>
<dbReference type="InterPro" id="IPR047669">
    <property type="entry name" value="MtrAB_MtrB"/>
</dbReference>
<dbReference type="SUPFAM" id="SSF47384">
    <property type="entry name" value="Homodimeric domain of signal transducing histidine kinase"/>
    <property type="match status" value="1"/>
</dbReference>
<dbReference type="InterPro" id="IPR050398">
    <property type="entry name" value="HssS/ArlS-like"/>
</dbReference>
<dbReference type="PANTHER" id="PTHR45528:SF1">
    <property type="entry name" value="SENSOR HISTIDINE KINASE CPXA"/>
    <property type="match status" value="1"/>
</dbReference>
<dbReference type="Gene3D" id="3.30.565.10">
    <property type="entry name" value="Histidine kinase-like ATPase, C-terminal domain"/>
    <property type="match status" value="1"/>
</dbReference>
<dbReference type="InterPro" id="IPR036890">
    <property type="entry name" value="HATPase_C_sf"/>
</dbReference>
<dbReference type="InterPro" id="IPR003660">
    <property type="entry name" value="HAMP_dom"/>
</dbReference>
<evidence type="ECO:0000256" key="7">
    <source>
        <dbReference type="ARBA" id="ARBA00022692"/>
    </source>
</evidence>
<dbReference type="SMART" id="SM00304">
    <property type="entry name" value="HAMP"/>
    <property type="match status" value="1"/>
</dbReference>
<evidence type="ECO:0000256" key="16">
    <source>
        <dbReference type="SAM" id="Phobius"/>
    </source>
</evidence>
<dbReference type="CDD" id="cd00082">
    <property type="entry name" value="HisKA"/>
    <property type="match status" value="1"/>
</dbReference>
<dbReference type="EMBL" id="PNQX01000001">
    <property type="protein sequence ID" value="PMQ20550.1"/>
    <property type="molecule type" value="Genomic_DNA"/>
</dbReference>
<evidence type="ECO:0000256" key="2">
    <source>
        <dbReference type="ARBA" id="ARBA00004651"/>
    </source>
</evidence>
<keyword evidence="5" id="KW-0597">Phosphoprotein</keyword>
<feature type="domain" description="Histidine kinase" evidence="17">
    <location>
        <begin position="316"/>
        <end position="533"/>
    </location>
</feature>
<dbReference type="Gene3D" id="6.10.340.10">
    <property type="match status" value="1"/>
</dbReference>
<evidence type="ECO:0000259" key="18">
    <source>
        <dbReference type="PROSITE" id="PS50885"/>
    </source>
</evidence>
<dbReference type="PROSITE" id="PS50885">
    <property type="entry name" value="HAMP"/>
    <property type="match status" value="1"/>
</dbReference>
<dbReference type="EC" id="2.7.13.3" evidence="3"/>
<reference evidence="19 20" key="1">
    <citation type="journal article" date="2017" name="Elife">
        <title>Extensive horizontal gene transfer in cheese-associated bacteria.</title>
        <authorList>
            <person name="Bonham K.S."/>
            <person name="Wolfe B.E."/>
            <person name="Dutton R.J."/>
        </authorList>
    </citation>
    <scope>NUCLEOTIDE SEQUENCE [LARGE SCALE GENOMIC DNA]</scope>
    <source>
        <strain evidence="19 20">JB182</strain>
    </source>
</reference>
<dbReference type="FunFam" id="3.30.565.10:FF:000013">
    <property type="entry name" value="Two-component sensor histidine kinase"/>
    <property type="match status" value="1"/>
</dbReference>
<evidence type="ECO:0000256" key="4">
    <source>
        <dbReference type="ARBA" id="ARBA00022475"/>
    </source>
</evidence>
<keyword evidence="9 19" id="KW-0418">Kinase</keyword>
<name>A0A2N7S340_9MICC</name>
<gene>
    <name evidence="19" type="ORF">CIK84_02785</name>
</gene>
<evidence type="ECO:0000313" key="20">
    <source>
        <dbReference type="Proteomes" id="UP000235739"/>
    </source>
</evidence>
<evidence type="ECO:0000256" key="3">
    <source>
        <dbReference type="ARBA" id="ARBA00012438"/>
    </source>
</evidence>
<feature type="compositionally biased region" description="Acidic residues" evidence="15">
    <location>
        <begin position="582"/>
        <end position="591"/>
    </location>
</feature>
<dbReference type="GO" id="GO:0000155">
    <property type="term" value="F:phosphorelay sensor kinase activity"/>
    <property type="evidence" value="ECO:0007669"/>
    <property type="project" value="InterPro"/>
</dbReference>
<comment type="catalytic activity">
    <reaction evidence="1">
        <text>ATP + protein L-histidine = ADP + protein N-phospho-L-histidine.</text>
        <dbReference type="EC" id="2.7.13.3"/>
    </reaction>
</comment>
<dbReference type="PANTHER" id="PTHR45528">
    <property type="entry name" value="SENSOR HISTIDINE KINASE CPXA"/>
    <property type="match status" value="1"/>
</dbReference>
<keyword evidence="11 16" id="KW-1133">Transmembrane helix</keyword>
<evidence type="ECO:0000256" key="14">
    <source>
        <dbReference type="ARBA" id="ARBA00035305"/>
    </source>
</evidence>
<dbReference type="PRINTS" id="PR00344">
    <property type="entry name" value="BCTRLSENSOR"/>
</dbReference>
<keyword evidence="13 16" id="KW-0472">Membrane</keyword>
<comment type="caution">
    <text evidence="19">The sequence shown here is derived from an EMBL/GenBank/DDBJ whole genome shotgun (WGS) entry which is preliminary data.</text>
</comment>
<dbReference type="SMART" id="SM00388">
    <property type="entry name" value="HisKA"/>
    <property type="match status" value="1"/>
</dbReference>
<accession>A0A2N7S340</accession>
<keyword evidence="7 16" id="KW-0812">Transmembrane</keyword>